<gene>
    <name evidence="2" type="ORF">GALL_144130</name>
</gene>
<protein>
    <submittedName>
        <fullName evidence="2">HDOD domain protein</fullName>
    </submittedName>
</protein>
<dbReference type="InterPro" id="IPR052340">
    <property type="entry name" value="RNase_Y/CdgJ"/>
</dbReference>
<feature type="domain" description="HDOD" evidence="1">
    <location>
        <begin position="189"/>
        <end position="376"/>
    </location>
</feature>
<dbReference type="SUPFAM" id="SSF109604">
    <property type="entry name" value="HD-domain/PDEase-like"/>
    <property type="match status" value="1"/>
</dbReference>
<accession>A0A1J5S606</accession>
<reference evidence="2" key="1">
    <citation type="submission" date="2016-10" db="EMBL/GenBank/DDBJ databases">
        <title>Sequence of Gallionella enrichment culture.</title>
        <authorList>
            <person name="Poehlein A."/>
            <person name="Muehling M."/>
            <person name="Daniel R."/>
        </authorList>
    </citation>
    <scope>NUCLEOTIDE SEQUENCE</scope>
</reference>
<evidence type="ECO:0000313" key="2">
    <source>
        <dbReference type="EMBL" id="OIR03554.1"/>
    </source>
</evidence>
<comment type="caution">
    <text evidence="2">The sequence shown here is derived from an EMBL/GenBank/DDBJ whole genome shotgun (WGS) entry which is preliminary data.</text>
</comment>
<proteinExistence type="predicted"/>
<dbReference type="Pfam" id="PF08668">
    <property type="entry name" value="HDOD"/>
    <property type="match status" value="1"/>
</dbReference>
<dbReference type="PANTHER" id="PTHR33525:SF4">
    <property type="entry name" value="CYCLIC DI-GMP PHOSPHODIESTERASE CDGJ"/>
    <property type="match status" value="1"/>
</dbReference>
<dbReference type="PANTHER" id="PTHR33525">
    <property type="match status" value="1"/>
</dbReference>
<dbReference type="Gene3D" id="1.10.3210.10">
    <property type="entry name" value="Hypothetical protein af1432"/>
    <property type="match status" value="1"/>
</dbReference>
<dbReference type="EMBL" id="MLJW01000065">
    <property type="protein sequence ID" value="OIR03554.1"/>
    <property type="molecule type" value="Genomic_DNA"/>
</dbReference>
<organism evidence="2">
    <name type="scientific">mine drainage metagenome</name>
    <dbReference type="NCBI Taxonomy" id="410659"/>
    <lineage>
        <taxon>unclassified sequences</taxon>
        <taxon>metagenomes</taxon>
        <taxon>ecological metagenomes</taxon>
    </lineage>
</organism>
<name>A0A1J5S606_9ZZZZ</name>
<dbReference type="AlphaFoldDB" id="A0A1J5S606"/>
<dbReference type="PROSITE" id="PS51833">
    <property type="entry name" value="HDOD"/>
    <property type="match status" value="1"/>
</dbReference>
<evidence type="ECO:0000259" key="1">
    <source>
        <dbReference type="PROSITE" id="PS51833"/>
    </source>
</evidence>
<dbReference type="InterPro" id="IPR013976">
    <property type="entry name" value="HDOD"/>
</dbReference>
<sequence>MDTLNLPGSPEEDFPLITLSPVGDARHDWSALMLAGEAAGPGYLPAMVRLFGQFGLGEALATLPCILPLAEPETLADAPAAQLPAEAIILLVPPARCTDPAAAAAFARLRKRGFRLMAAGLPAADLPAAIGAIAGDGLSLPATAASLPGPHLATGVNDAAHFAQAQSAGYAWFAGDYPLHPPGGKKPKGGSSRALLLRLLAMVTSDAPSRDIETLLKQDPSLSYHLLKLVNSVSFALTTPITSFGYAITLLGRRQLQRWLQLLIYAQQGDGANPLMARAAQRASLMEALARKIGGGKEEQEHAFMAGMFSLLDALFAMPLEKIVAPLNLATDVEEALLVRGGWLGGLLTIVEQSGRAPEPALAERLAQVLLTPAAFAQAQVESCRWAINVSRET</sequence>